<dbReference type="Gene3D" id="2.10.260.10">
    <property type="match status" value="1"/>
</dbReference>
<gene>
    <name evidence="1" type="ORF">Syn7803C85_63</name>
    <name evidence="2" type="ORF">Syn7803US33_61</name>
</gene>
<accession>A0A0E3HHK8</accession>
<dbReference type="EMBL" id="KJ019054">
    <property type="protein sequence ID" value="AIX20526.1"/>
    <property type="molecule type" value="Genomic_DNA"/>
</dbReference>
<protein>
    <submittedName>
        <fullName evidence="2">Uncharacterized protein</fullName>
    </submittedName>
</protein>
<dbReference type="SUPFAM" id="SSF89447">
    <property type="entry name" value="AbrB/MazE/MraZ-like"/>
    <property type="match status" value="1"/>
</dbReference>
<evidence type="ECO:0000313" key="3">
    <source>
        <dbReference type="Proteomes" id="UP000185283"/>
    </source>
</evidence>
<evidence type="ECO:0000313" key="2">
    <source>
        <dbReference type="EMBL" id="AIX29742.1"/>
    </source>
</evidence>
<evidence type="ECO:0000313" key="1">
    <source>
        <dbReference type="EMBL" id="AIX20526.1"/>
    </source>
</evidence>
<reference evidence="3 4" key="1">
    <citation type="submission" date="2013-12" db="EMBL/GenBank/DDBJ databases">
        <title>Ecological redundancy of diverse viral populations within a natural community.</title>
        <authorList>
            <person name="Gregory A.C."/>
            <person name="LaButti K."/>
            <person name="Copeland A."/>
            <person name="Woyke T."/>
            <person name="Sullivan M.B."/>
        </authorList>
    </citation>
    <scope>NUCLEOTIDE SEQUENCE [LARGE SCALE GENOMIC DNA]</scope>
    <source>
        <strain evidence="1">Syn7803C85</strain>
        <strain evidence="2">Syn7803US33</strain>
    </source>
</reference>
<sequence>MSKFITTIQECNDSDDFFIEIPDELCQELGWKEGTEITWEIQDDAILISEYKNPNNWYEAKEEAIRQYTDSIELPQI</sequence>
<organism evidence="2 4">
    <name type="scientific">Synechococcus phage ACG-2014e</name>
    <dbReference type="NCBI Taxonomy" id="1493510"/>
    <lineage>
        <taxon>Viruses</taxon>
        <taxon>Duplodnaviria</taxon>
        <taxon>Heunggongvirae</taxon>
        <taxon>Uroviricota</taxon>
        <taxon>Caudoviricetes</taxon>
        <taxon>Pantevenvirales</taxon>
        <taxon>Kyanoviridae</taxon>
        <taxon>Chalconvirus</taxon>
        <taxon>Chalconvirus acg2014e</taxon>
    </lineage>
</organism>
<dbReference type="Proteomes" id="UP000185284">
    <property type="component" value="Segment"/>
</dbReference>
<evidence type="ECO:0000313" key="4">
    <source>
        <dbReference type="Proteomes" id="UP000185284"/>
    </source>
</evidence>
<dbReference type="EMBL" id="KJ019094">
    <property type="protein sequence ID" value="AIX29742.1"/>
    <property type="molecule type" value="Genomic_DNA"/>
</dbReference>
<dbReference type="InterPro" id="IPR037914">
    <property type="entry name" value="SpoVT-AbrB_sf"/>
</dbReference>
<keyword evidence="3" id="KW-1185">Reference proteome</keyword>
<dbReference type="Proteomes" id="UP000185283">
    <property type="component" value="Segment"/>
</dbReference>
<name>A0A0E3HHK8_9CAUD</name>
<proteinExistence type="predicted"/>